<evidence type="ECO:0000313" key="8">
    <source>
        <dbReference type="Proteomes" id="UP000306196"/>
    </source>
</evidence>
<dbReference type="PROSITE" id="PS50206">
    <property type="entry name" value="RHODANESE_3"/>
    <property type="match status" value="1"/>
</dbReference>
<keyword evidence="8" id="KW-1185">Reference proteome</keyword>
<dbReference type="GO" id="GO:0046872">
    <property type="term" value="F:metal ion binding"/>
    <property type="evidence" value="ECO:0007669"/>
    <property type="project" value="UniProtKB-KW"/>
</dbReference>
<feature type="chain" id="PRO_5024327075" evidence="5">
    <location>
        <begin position="21"/>
        <end position="503"/>
    </location>
</feature>
<organism evidence="7 8">
    <name type="scientific">Phragmitibacter flavus</name>
    <dbReference type="NCBI Taxonomy" id="2576071"/>
    <lineage>
        <taxon>Bacteria</taxon>
        <taxon>Pseudomonadati</taxon>
        <taxon>Verrucomicrobiota</taxon>
        <taxon>Verrucomicrobiia</taxon>
        <taxon>Verrucomicrobiales</taxon>
        <taxon>Verrucomicrobiaceae</taxon>
        <taxon>Phragmitibacter</taxon>
    </lineage>
</organism>
<sequence length="503" mass="56034">MRHAILTALTCLSLIHPLVAATEPQSKPNIILMMGDDHGWEETGYNGHTHIKTPVLDEMAATGLRFDRFYATHPSCSPTRAAFLTGRHPNRMGTFAPGWSIRPEEITIAQLLSNVGYRCAHFGKWHIGAVKKTSPVSPGAMGFHEWLSHDNFFELNPALSRNGADPEIFQGESSEILIAETIRFIDRARSTGQPFFTVVWFGSPHEPYSGLPADLALYDDLPALYSKEVKLTSNETGEQVTRSQGEVLRERYAEITAMDRAIGTLRKHLANQGLRDNTLVLYCGDNGTSPDAALGLPHRGVKGQVYEGGILVPGVIEWPARIPQPINTKFRASTSDLLPTLCALIDLPLPTRPIDGIDLSPVIDNNKTLTQRPSPLYFWNYNTSRFANLNPKPNPYIDPELQEGTSPLVKLQRGKATRDFTNWHHPSLNEQDFQGPRSIIHNGFKLVIHDKKTQPELFNLDADPAEKQNLIDSEPDKAAELQQQLRTWQKSVLNSLTGADYES</sequence>
<dbReference type="InterPro" id="IPR017850">
    <property type="entry name" value="Alkaline_phosphatase_core_sf"/>
</dbReference>
<dbReference type="Gene3D" id="3.40.720.10">
    <property type="entry name" value="Alkaline Phosphatase, subunit A"/>
    <property type="match status" value="1"/>
</dbReference>
<dbReference type="Gene3D" id="3.30.1120.10">
    <property type="match status" value="1"/>
</dbReference>
<keyword evidence="3" id="KW-0378">Hydrolase</keyword>
<evidence type="ECO:0000256" key="2">
    <source>
        <dbReference type="ARBA" id="ARBA00022723"/>
    </source>
</evidence>
<evidence type="ECO:0000313" key="7">
    <source>
        <dbReference type="EMBL" id="TLD71532.1"/>
    </source>
</evidence>
<accession>A0A5R8KGW5</accession>
<dbReference type="AlphaFoldDB" id="A0A5R8KGW5"/>
<proteinExistence type="inferred from homology"/>
<feature type="signal peptide" evidence="5">
    <location>
        <begin position="1"/>
        <end position="20"/>
    </location>
</feature>
<dbReference type="Pfam" id="PF00884">
    <property type="entry name" value="Sulfatase"/>
    <property type="match status" value="1"/>
</dbReference>
<evidence type="ECO:0000259" key="6">
    <source>
        <dbReference type="PROSITE" id="PS50206"/>
    </source>
</evidence>
<dbReference type="InterPro" id="IPR000917">
    <property type="entry name" value="Sulfatase_N"/>
</dbReference>
<dbReference type="PANTHER" id="PTHR42693">
    <property type="entry name" value="ARYLSULFATASE FAMILY MEMBER"/>
    <property type="match status" value="1"/>
</dbReference>
<dbReference type="InterPro" id="IPR024607">
    <property type="entry name" value="Sulfatase_CS"/>
</dbReference>
<evidence type="ECO:0000256" key="3">
    <source>
        <dbReference type="ARBA" id="ARBA00022801"/>
    </source>
</evidence>
<evidence type="ECO:0000256" key="1">
    <source>
        <dbReference type="ARBA" id="ARBA00008779"/>
    </source>
</evidence>
<dbReference type="OrthoDB" id="974590at2"/>
<dbReference type="PROSITE" id="PS00523">
    <property type="entry name" value="SULFATASE_1"/>
    <property type="match status" value="1"/>
</dbReference>
<keyword evidence="5" id="KW-0732">Signal</keyword>
<dbReference type="Proteomes" id="UP000306196">
    <property type="component" value="Unassembled WGS sequence"/>
</dbReference>
<dbReference type="RefSeq" id="WP_138085745.1">
    <property type="nucleotide sequence ID" value="NZ_VAUV01000005.1"/>
</dbReference>
<dbReference type="PANTHER" id="PTHR42693:SF53">
    <property type="entry name" value="ENDO-4-O-SULFATASE"/>
    <property type="match status" value="1"/>
</dbReference>
<dbReference type="EMBL" id="VAUV01000005">
    <property type="protein sequence ID" value="TLD71532.1"/>
    <property type="molecule type" value="Genomic_DNA"/>
</dbReference>
<comment type="caution">
    <text evidence="7">The sequence shown here is derived from an EMBL/GenBank/DDBJ whole genome shotgun (WGS) entry which is preliminary data.</text>
</comment>
<feature type="domain" description="Rhodanese" evidence="6">
    <location>
        <begin position="275"/>
        <end position="327"/>
    </location>
</feature>
<evidence type="ECO:0000256" key="4">
    <source>
        <dbReference type="ARBA" id="ARBA00022837"/>
    </source>
</evidence>
<keyword evidence="4" id="KW-0106">Calcium</keyword>
<dbReference type="GO" id="GO:0004065">
    <property type="term" value="F:arylsulfatase activity"/>
    <property type="evidence" value="ECO:0007669"/>
    <property type="project" value="TreeGrafter"/>
</dbReference>
<comment type="similarity">
    <text evidence="1">Belongs to the sulfatase family.</text>
</comment>
<name>A0A5R8KGW5_9BACT</name>
<reference evidence="7 8" key="1">
    <citation type="submission" date="2019-05" db="EMBL/GenBank/DDBJ databases">
        <title>Verrucobacter flavum gen. nov., sp. nov. a new member of the family Verrucomicrobiaceae.</title>
        <authorList>
            <person name="Szuroczki S."/>
            <person name="Abbaszade G."/>
            <person name="Szabo A."/>
            <person name="Felfoldi T."/>
            <person name="Schumann P."/>
            <person name="Boka K."/>
            <person name="Keki Z."/>
            <person name="Toumi M."/>
            <person name="Toth E."/>
        </authorList>
    </citation>
    <scope>NUCLEOTIDE SEQUENCE [LARGE SCALE GENOMIC DNA]</scope>
    <source>
        <strain evidence="7 8">MG-N-17</strain>
    </source>
</reference>
<dbReference type="SUPFAM" id="SSF53649">
    <property type="entry name" value="Alkaline phosphatase-like"/>
    <property type="match status" value="1"/>
</dbReference>
<dbReference type="InterPro" id="IPR001763">
    <property type="entry name" value="Rhodanese-like_dom"/>
</dbReference>
<protein>
    <submittedName>
        <fullName evidence="7">N-acetylgalactosamine-6-sulfatase</fullName>
    </submittedName>
</protein>
<dbReference type="InterPro" id="IPR050738">
    <property type="entry name" value="Sulfatase"/>
</dbReference>
<keyword evidence="2" id="KW-0479">Metal-binding</keyword>
<gene>
    <name evidence="7" type="ORF">FEM03_08405</name>
</gene>
<evidence type="ECO:0000256" key="5">
    <source>
        <dbReference type="SAM" id="SignalP"/>
    </source>
</evidence>